<dbReference type="InterPro" id="IPR028082">
    <property type="entry name" value="Peripla_BP_I"/>
</dbReference>
<keyword evidence="3" id="KW-0804">Transcription</keyword>
<keyword evidence="6" id="KW-1185">Reference proteome</keyword>
<accession>A0ABQ3UZY5</accession>
<keyword evidence="1" id="KW-0805">Transcription regulation</keyword>
<sequence length="338" mass="37432">MKNSPKMSDIAKRAGVTLSTVSYTLSGKRPISDAVKQKVYQAMEELGYQPNSLARALVTKRTRIIALLYPAWSSKLGPQSEFITSIAASATDHGYALLLWTSPLTDDEKVMDMTHQGFIDGAILMEVALHDPRVELLQKQHVPFVMIGRYAENADMSFVDLDFDYALETSVRYLVEEGHRHIVLINQSAELLERGIGYVVRSRDAFYREMQKHGLQGIDCCCEANDQAGYEATTNLLNDHPAISAFILMTPWPSGGIIRALTDKGLRIPEDVSLVAIFSPHLAQMTMPALTSVDFPFEEMGRLGAQILVDKLNGIETAARQVLLTPPLTIRSSSGPHR</sequence>
<dbReference type="PANTHER" id="PTHR30146:SF153">
    <property type="entry name" value="LACTOSE OPERON REPRESSOR"/>
    <property type="match status" value="1"/>
</dbReference>
<dbReference type="SMART" id="SM00354">
    <property type="entry name" value="HTH_LACI"/>
    <property type="match status" value="1"/>
</dbReference>
<dbReference type="PROSITE" id="PS50932">
    <property type="entry name" value="HTH_LACI_2"/>
    <property type="match status" value="1"/>
</dbReference>
<evidence type="ECO:0000313" key="6">
    <source>
        <dbReference type="Proteomes" id="UP000654345"/>
    </source>
</evidence>
<proteinExistence type="predicted"/>
<feature type="domain" description="HTH lacI-type" evidence="4">
    <location>
        <begin position="5"/>
        <end position="59"/>
    </location>
</feature>
<dbReference type="SUPFAM" id="SSF47413">
    <property type="entry name" value="lambda repressor-like DNA-binding domains"/>
    <property type="match status" value="1"/>
</dbReference>
<dbReference type="Pfam" id="PF13377">
    <property type="entry name" value="Peripla_BP_3"/>
    <property type="match status" value="1"/>
</dbReference>
<name>A0ABQ3UZY5_9CHLR</name>
<evidence type="ECO:0000256" key="3">
    <source>
        <dbReference type="ARBA" id="ARBA00023163"/>
    </source>
</evidence>
<dbReference type="PANTHER" id="PTHR30146">
    <property type="entry name" value="LACI-RELATED TRANSCRIPTIONAL REPRESSOR"/>
    <property type="match status" value="1"/>
</dbReference>
<evidence type="ECO:0000313" key="5">
    <source>
        <dbReference type="EMBL" id="GHO58451.1"/>
    </source>
</evidence>
<comment type="caution">
    <text evidence="5">The sequence shown here is derived from an EMBL/GenBank/DDBJ whole genome shotgun (WGS) entry which is preliminary data.</text>
</comment>
<dbReference type="Pfam" id="PF00356">
    <property type="entry name" value="LacI"/>
    <property type="match status" value="1"/>
</dbReference>
<dbReference type="Gene3D" id="1.10.260.40">
    <property type="entry name" value="lambda repressor-like DNA-binding domains"/>
    <property type="match status" value="1"/>
</dbReference>
<dbReference type="InterPro" id="IPR010982">
    <property type="entry name" value="Lambda_DNA-bd_dom_sf"/>
</dbReference>
<evidence type="ECO:0000259" key="4">
    <source>
        <dbReference type="PROSITE" id="PS50932"/>
    </source>
</evidence>
<evidence type="ECO:0000256" key="1">
    <source>
        <dbReference type="ARBA" id="ARBA00023015"/>
    </source>
</evidence>
<dbReference type="EMBL" id="BNJG01000003">
    <property type="protein sequence ID" value="GHO58451.1"/>
    <property type="molecule type" value="Genomic_DNA"/>
</dbReference>
<dbReference type="SUPFAM" id="SSF53822">
    <property type="entry name" value="Periplasmic binding protein-like I"/>
    <property type="match status" value="1"/>
</dbReference>
<evidence type="ECO:0000256" key="2">
    <source>
        <dbReference type="ARBA" id="ARBA00023125"/>
    </source>
</evidence>
<dbReference type="InterPro" id="IPR000843">
    <property type="entry name" value="HTH_LacI"/>
</dbReference>
<dbReference type="RefSeq" id="WP_201374741.1">
    <property type="nucleotide sequence ID" value="NZ_BNJG01000003.1"/>
</dbReference>
<dbReference type="CDD" id="cd01392">
    <property type="entry name" value="HTH_LacI"/>
    <property type="match status" value="1"/>
</dbReference>
<dbReference type="Gene3D" id="3.40.50.2300">
    <property type="match status" value="2"/>
</dbReference>
<reference evidence="5 6" key="1">
    <citation type="journal article" date="2021" name="Int. J. Syst. Evol. Microbiol.">
        <title>Reticulibacter mediterranei gen. nov., sp. nov., within the new family Reticulibacteraceae fam. nov., and Ktedonospora formicarum gen. nov., sp. nov., Ktedonobacter robiniae sp. nov., Dictyobacter formicarum sp. nov. and Dictyobacter arantiisoli sp. nov., belonging to the class Ktedonobacteria.</title>
        <authorList>
            <person name="Yabe S."/>
            <person name="Zheng Y."/>
            <person name="Wang C.M."/>
            <person name="Sakai Y."/>
            <person name="Abe K."/>
            <person name="Yokota A."/>
            <person name="Donadio S."/>
            <person name="Cavaletti L."/>
            <person name="Monciardini P."/>
        </authorList>
    </citation>
    <scope>NUCLEOTIDE SEQUENCE [LARGE SCALE GENOMIC DNA]</scope>
    <source>
        <strain evidence="5 6">SOSP1-30</strain>
    </source>
</reference>
<dbReference type="Proteomes" id="UP000654345">
    <property type="component" value="Unassembled WGS sequence"/>
</dbReference>
<keyword evidence="2" id="KW-0238">DNA-binding</keyword>
<protein>
    <submittedName>
        <fullName evidence="5">LacI family transcriptional regulator</fullName>
    </submittedName>
</protein>
<gene>
    <name evidence="5" type="primary">lacI_4</name>
    <name evidence="5" type="ORF">KSB_69260</name>
</gene>
<organism evidence="5 6">
    <name type="scientific">Ktedonobacter robiniae</name>
    <dbReference type="NCBI Taxonomy" id="2778365"/>
    <lineage>
        <taxon>Bacteria</taxon>
        <taxon>Bacillati</taxon>
        <taxon>Chloroflexota</taxon>
        <taxon>Ktedonobacteria</taxon>
        <taxon>Ktedonobacterales</taxon>
        <taxon>Ktedonobacteraceae</taxon>
        <taxon>Ktedonobacter</taxon>
    </lineage>
</organism>
<dbReference type="InterPro" id="IPR046335">
    <property type="entry name" value="LacI/GalR-like_sensor"/>
</dbReference>